<dbReference type="OrthoDB" id="4828574at2"/>
<accession>A0A4U0SPJ3</accession>
<gene>
    <name evidence="1" type="ORF">FCI23_09290</name>
</gene>
<proteinExistence type="predicted"/>
<dbReference type="Pfam" id="PF03995">
    <property type="entry name" value="Inhibitor_I36"/>
    <property type="match status" value="1"/>
</dbReference>
<name>A0A4U0SPJ3_9ACTN</name>
<dbReference type="AlphaFoldDB" id="A0A4U0SPJ3"/>
<dbReference type="Proteomes" id="UP000305778">
    <property type="component" value="Unassembled WGS sequence"/>
</dbReference>
<comment type="caution">
    <text evidence="1">The sequence shown here is derived from an EMBL/GenBank/DDBJ whole genome shotgun (WGS) entry which is preliminary data.</text>
</comment>
<sequence length="204" mass="21064">MPFPPWDLGIEGLLTHHGRARAPMATCHAVNRPCLALVGALFRQFTDPKGDIIVKRSLTALAGAFLLLGSLAGTASASSPVPANKNSSASASSYLSAAVVKPAAVPSGCSATYFCFWNGTGYSDGPGKLSGTNSNWTAFSHSSCPSGTWNDCASSDYNDGVNDNALVWTDAGYSGSVGIVYRGTGGDFNSTFNNLVSANSWQAP</sequence>
<evidence type="ECO:0008006" key="3">
    <source>
        <dbReference type="Google" id="ProtNLM"/>
    </source>
</evidence>
<organism evidence="1 2">
    <name type="scientific">Actinacidiphila oryziradicis</name>
    <dbReference type="NCBI Taxonomy" id="2571141"/>
    <lineage>
        <taxon>Bacteria</taxon>
        <taxon>Bacillati</taxon>
        <taxon>Actinomycetota</taxon>
        <taxon>Actinomycetes</taxon>
        <taxon>Kitasatosporales</taxon>
        <taxon>Streptomycetaceae</taxon>
        <taxon>Actinacidiphila</taxon>
    </lineage>
</organism>
<dbReference type="EMBL" id="SUMC01000006">
    <property type="protein sequence ID" value="TKA11990.1"/>
    <property type="molecule type" value="Genomic_DNA"/>
</dbReference>
<keyword evidence="2" id="KW-1185">Reference proteome</keyword>
<evidence type="ECO:0000313" key="2">
    <source>
        <dbReference type="Proteomes" id="UP000305778"/>
    </source>
</evidence>
<reference evidence="1 2" key="1">
    <citation type="submission" date="2019-04" db="EMBL/GenBank/DDBJ databases">
        <title>Streptomyces oryziradicis sp. nov., a novel actinomycete isolated from rhizosphere soil of rice (Oryza sativa L.).</title>
        <authorList>
            <person name="Li C."/>
        </authorList>
    </citation>
    <scope>NUCLEOTIDE SEQUENCE [LARGE SCALE GENOMIC DNA]</scope>
    <source>
        <strain evidence="1 2">NEAU-C40</strain>
    </source>
</reference>
<protein>
    <recommendedName>
        <fullName evidence="3">Peptidase inhibitor family I36</fullName>
    </recommendedName>
</protein>
<evidence type="ECO:0000313" key="1">
    <source>
        <dbReference type="EMBL" id="TKA11990.1"/>
    </source>
</evidence>